<name>A0A7K0K4S8_9ACTO</name>
<dbReference type="Pfam" id="PF07179">
    <property type="entry name" value="SseB"/>
    <property type="match status" value="1"/>
</dbReference>
<feature type="domain" description="SseB protein N-terminal" evidence="1">
    <location>
        <begin position="22"/>
        <end position="157"/>
    </location>
</feature>
<accession>A0A7K0K4S8</accession>
<proteinExistence type="predicted"/>
<protein>
    <recommendedName>
        <fullName evidence="1">SseB protein N-terminal domain-containing protein</fullName>
    </recommendedName>
</protein>
<dbReference type="AlphaFoldDB" id="A0A7K0K4S8"/>
<evidence type="ECO:0000259" key="1">
    <source>
        <dbReference type="Pfam" id="PF07179"/>
    </source>
</evidence>
<keyword evidence="3" id="KW-1185">Reference proteome</keyword>
<organism evidence="2 3">
    <name type="scientific">Mobiluncus porci</name>
    <dbReference type="NCBI Taxonomy" id="2652278"/>
    <lineage>
        <taxon>Bacteria</taxon>
        <taxon>Bacillati</taxon>
        <taxon>Actinomycetota</taxon>
        <taxon>Actinomycetes</taxon>
        <taxon>Actinomycetales</taxon>
        <taxon>Actinomycetaceae</taxon>
        <taxon>Mobiluncus</taxon>
    </lineage>
</organism>
<evidence type="ECO:0000313" key="2">
    <source>
        <dbReference type="EMBL" id="MST50477.1"/>
    </source>
</evidence>
<gene>
    <name evidence="2" type="ORF">FYJ63_09630</name>
</gene>
<dbReference type="RefSeq" id="WP_277028371.1">
    <property type="nucleotide sequence ID" value="NZ_JAQYQY010000038.1"/>
</dbReference>
<evidence type="ECO:0000313" key="3">
    <source>
        <dbReference type="Proteomes" id="UP000442535"/>
    </source>
</evidence>
<dbReference type="EMBL" id="VUMY01000020">
    <property type="protein sequence ID" value="MST50477.1"/>
    <property type="molecule type" value="Genomic_DNA"/>
</dbReference>
<dbReference type="InterPro" id="IPR009839">
    <property type="entry name" value="SseB_N"/>
</dbReference>
<comment type="caution">
    <text evidence="2">The sequence shown here is derived from an EMBL/GenBank/DDBJ whole genome shotgun (WGS) entry which is preliminary data.</text>
</comment>
<reference evidence="2 3" key="1">
    <citation type="submission" date="2019-08" db="EMBL/GenBank/DDBJ databases">
        <title>In-depth cultivation of the pig gut microbiome towards novel bacterial diversity and tailored functional studies.</title>
        <authorList>
            <person name="Wylensek D."/>
            <person name="Hitch T.C.A."/>
            <person name="Clavel T."/>
        </authorList>
    </citation>
    <scope>NUCLEOTIDE SEQUENCE [LARGE SCALE GENOMIC DNA]</scope>
    <source>
        <strain evidence="2 3">RF-GAM-744-WT-7</strain>
    </source>
</reference>
<sequence length="287" mass="30183">MKQIPQSRYAGDTGELLPQTARALELADAGDAGGAQVALCRALATERLVVPAPVPLPSPAQFSTYSRFVGELPGDSTEEILSALAQEYGSGQNCASQSFPVLFSPFGAAVGVYSSAASLQEYGSEFDRPVLMNPPRVALAVLTQGGVLWLDPQTNFGNSTLAKAAFLANPLGCCKGILLGRAALTALASGDEWLAPWDDPEIPGLLERAAAHTGCEIEAVEAYPAGGLNLKLRVPPGSTAARTALSRFNKALSRDDKLVARVAYFSLTPLKSRKEQRAAGDSYFQGK</sequence>
<dbReference type="Proteomes" id="UP000442535">
    <property type="component" value="Unassembled WGS sequence"/>
</dbReference>